<reference evidence="7" key="1">
    <citation type="journal article" date="2020" name="Stud. Mycol.">
        <title>101 Dothideomycetes genomes: a test case for predicting lifestyles and emergence of pathogens.</title>
        <authorList>
            <person name="Haridas S."/>
            <person name="Albert R."/>
            <person name="Binder M."/>
            <person name="Bloem J."/>
            <person name="Labutti K."/>
            <person name="Salamov A."/>
            <person name="Andreopoulos B."/>
            <person name="Baker S."/>
            <person name="Barry K."/>
            <person name="Bills G."/>
            <person name="Bluhm B."/>
            <person name="Cannon C."/>
            <person name="Castanera R."/>
            <person name="Culley D."/>
            <person name="Daum C."/>
            <person name="Ezra D."/>
            <person name="Gonzalez J."/>
            <person name="Henrissat B."/>
            <person name="Kuo A."/>
            <person name="Liang C."/>
            <person name="Lipzen A."/>
            <person name="Lutzoni F."/>
            <person name="Magnuson J."/>
            <person name="Mondo S."/>
            <person name="Nolan M."/>
            <person name="Ohm R."/>
            <person name="Pangilinan J."/>
            <person name="Park H.-J."/>
            <person name="Ramirez L."/>
            <person name="Alfaro M."/>
            <person name="Sun H."/>
            <person name="Tritt A."/>
            <person name="Yoshinaga Y."/>
            <person name="Zwiers L.-H."/>
            <person name="Turgeon B."/>
            <person name="Goodwin S."/>
            <person name="Spatafora J."/>
            <person name="Crous P."/>
            <person name="Grigoriev I."/>
        </authorList>
    </citation>
    <scope>NUCLEOTIDE SEQUENCE</scope>
    <source>
        <strain evidence="7">CBS 119687</strain>
    </source>
</reference>
<keyword evidence="3" id="KW-0378">Hydrolase</keyword>
<evidence type="ECO:0000259" key="5">
    <source>
        <dbReference type="Pfam" id="PF00149"/>
    </source>
</evidence>
<sequence length="652" mass="72609">MAPIETTPTAEEQLICEPQGGAPDAPPDLRFLHYNDVYHVEAGSREPVGGYARFQTLVNYYRDDEKFHDQPNVVTFFSGDAFNPSIESAITKGSHMVPVLNNIGTDVSCIGNHDLDFGVNQYQHLTAKCNFPWLLANVLDPALGEGVPLGNAKKTVMLTSSNGIKIGVIGLGEREWLDTINALPPDIIYKSASETAKELIPGLKEQGAEIIVCVSHQREPNDNKLAEHTGGDLIDIILGGHDHYYSFSLINGTHVLRSGTDFKQLSHIEAWRKPEGKGWDFKIIRRDVVSSIPQDKAAMALVDEQTQKIRKRLDKPIGYTAAPLDARFTTVRTRESNIGNFVCDLMRYYYSADCCIMASGTIRGDQVYPPGVLKLRDIVNCFPFEDPVVVLKVTGKAIQEALENGVSNYPALEGRFPQVSNISFEVDYSKKPMERISNVFIDGKPVDETHEYVLATRGYMGRGKDGYTSLLIEEEGGVAKEIVSEENGVLISAILRQYFMSLKVLGKWKRWGNSMNTKFASIQTNLQTNHQHTFHEASPTSPTAPKFPNIDKLSVSDSGPNTRDSGHDDPDEDEDEDDGPMYDDRVPIVFSERETEVLRRVMAKWWRLAGLKGSPKLCDELNQGDFQVNWTKAIAPRLEGRIKEIGGAMEKK</sequence>
<dbReference type="RefSeq" id="XP_033524658.1">
    <property type="nucleotide sequence ID" value="XM_033665762.1"/>
</dbReference>
<keyword evidence="3" id="KW-0547">Nucleotide-binding</keyword>
<dbReference type="SUPFAM" id="SSF56300">
    <property type="entry name" value="Metallo-dependent phosphatases"/>
    <property type="match status" value="1"/>
</dbReference>
<dbReference type="Proteomes" id="UP000799771">
    <property type="component" value="Unassembled WGS sequence"/>
</dbReference>
<dbReference type="GO" id="GO:0016787">
    <property type="term" value="F:hydrolase activity"/>
    <property type="evidence" value="ECO:0007669"/>
    <property type="project" value="UniProtKB-KW"/>
</dbReference>
<dbReference type="Gene3D" id="3.90.780.10">
    <property type="entry name" value="5'-Nucleotidase, C-terminal domain"/>
    <property type="match status" value="1"/>
</dbReference>
<evidence type="ECO:0000259" key="6">
    <source>
        <dbReference type="Pfam" id="PF02872"/>
    </source>
</evidence>
<gene>
    <name evidence="7" type="ORF">P153DRAFT_337870</name>
</gene>
<evidence type="ECO:0000256" key="2">
    <source>
        <dbReference type="ARBA" id="ARBA00022729"/>
    </source>
</evidence>
<dbReference type="GO" id="GO:0000166">
    <property type="term" value="F:nucleotide binding"/>
    <property type="evidence" value="ECO:0007669"/>
    <property type="project" value="UniProtKB-KW"/>
</dbReference>
<dbReference type="OrthoDB" id="10252235at2759"/>
<feature type="region of interest" description="Disordered" evidence="4">
    <location>
        <begin position="531"/>
        <end position="585"/>
    </location>
</feature>
<evidence type="ECO:0000256" key="3">
    <source>
        <dbReference type="RuleBase" id="RU362119"/>
    </source>
</evidence>
<keyword evidence="8" id="KW-1185">Reference proteome</keyword>
<feature type="domain" description="Calcineurin-like phosphoesterase" evidence="5">
    <location>
        <begin position="29"/>
        <end position="245"/>
    </location>
</feature>
<dbReference type="AlphaFoldDB" id="A0A6A6AIL7"/>
<keyword evidence="2" id="KW-0732">Signal</keyword>
<accession>A0A6A6AIL7</accession>
<dbReference type="PANTHER" id="PTHR11575">
    <property type="entry name" value="5'-NUCLEOTIDASE-RELATED"/>
    <property type="match status" value="1"/>
</dbReference>
<protein>
    <submittedName>
        <fullName evidence="7">5'-nucleotidase-like protein</fullName>
    </submittedName>
</protein>
<dbReference type="Gene3D" id="3.60.21.10">
    <property type="match status" value="1"/>
</dbReference>
<dbReference type="EMBL" id="ML977504">
    <property type="protein sequence ID" value="KAF2130271.1"/>
    <property type="molecule type" value="Genomic_DNA"/>
</dbReference>
<dbReference type="InterPro" id="IPR006179">
    <property type="entry name" value="5_nucleotidase/apyrase"/>
</dbReference>
<evidence type="ECO:0000313" key="8">
    <source>
        <dbReference type="Proteomes" id="UP000799771"/>
    </source>
</evidence>
<proteinExistence type="inferred from homology"/>
<dbReference type="Pfam" id="PF02872">
    <property type="entry name" value="5_nucleotid_C"/>
    <property type="match status" value="1"/>
</dbReference>
<dbReference type="InterPro" id="IPR041821">
    <property type="entry name" value="CG11883_N"/>
</dbReference>
<evidence type="ECO:0000256" key="1">
    <source>
        <dbReference type="ARBA" id="ARBA00006654"/>
    </source>
</evidence>
<evidence type="ECO:0000256" key="4">
    <source>
        <dbReference type="SAM" id="MobiDB-lite"/>
    </source>
</evidence>
<comment type="similarity">
    <text evidence="1 3">Belongs to the 5'-nucleotidase family.</text>
</comment>
<evidence type="ECO:0000313" key="7">
    <source>
        <dbReference type="EMBL" id="KAF2130271.1"/>
    </source>
</evidence>
<organism evidence="7 8">
    <name type="scientific">Dothidotthia symphoricarpi CBS 119687</name>
    <dbReference type="NCBI Taxonomy" id="1392245"/>
    <lineage>
        <taxon>Eukaryota</taxon>
        <taxon>Fungi</taxon>
        <taxon>Dikarya</taxon>
        <taxon>Ascomycota</taxon>
        <taxon>Pezizomycotina</taxon>
        <taxon>Dothideomycetes</taxon>
        <taxon>Pleosporomycetidae</taxon>
        <taxon>Pleosporales</taxon>
        <taxon>Dothidotthiaceae</taxon>
        <taxon>Dothidotthia</taxon>
    </lineage>
</organism>
<dbReference type="PRINTS" id="PR01607">
    <property type="entry name" value="APYRASEFAMLY"/>
</dbReference>
<dbReference type="InterPro" id="IPR004843">
    <property type="entry name" value="Calcineurin-like_PHP"/>
</dbReference>
<dbReference type="GO" id="GO:0009166">
    <property type="term" value="P:nucleotide catabolic process"/>
    <property type="evidence" value="ECO:0007669"/>
    <property type="project" value="InterPro"/>
</dbReference>
<dbReference type="Pfam" id="PF00149">
    <property type="entry name" value="Metallophos"/>
    <property type="match status" value="1"/>
</dbReference>
<dbReference type="GeneID" id="54406194"/>
<dbReference type="InterPro" id="IPR029052">
    <property type="entry name" value="Metallo-depent_PP-like"/>
</dbReference>
<name>A0A6A6AIL7_9PLEO</name>
<dbReference type="CDD" id="cd07406">
    <property type="entry name" value="MPP_CG11883_N"/>
    <property type="match status" value="1"/>
</dbReference>
<dbReference type="SUPFAM" id="SSF55816">
    <property type="entry name" value="5'-nucleotidase (syn. UDP-sugar hydrolase), C-terminal domain"/>
    <property type="match status" value="1"/>
</dbReference>
<feature type="domain" description="5'-Nucleotidase C-terminal" evidence="6">
    <location>
        <begin position="317"/>
        <end position="469"/>
    </location>
</feature>
<dbReference type="PANTHER" id="PTHR11575:SF48">
    <property type="entry name" value="5'-NUCLEOTIDASE"/>
    <property type="match status" value="1"/>
</dbReference>
<dbReference type="InterPro" id="IPR036907">
    <property type="entry name" value="5'-Nucleotdase_C_sf"/>
</dbReference>
<dbReference type="InterPro" id="IPR008334">
    <property type="entry name" value="5'-Nucleotdase_C"/>
</dbReference>
<feature type="compositionally biased region" description="Acidic residues" evidence="4">
    <location>
        <begin position="569"/>
        <end position="581"/>
    </location>
</feature>